<evidence type="ECO:0000313" key="2">
    <source>
        <dbReference type="EMBL" id="RKD94993.1"/>
    </source>
</evidence>
<keyword evidence="1" id="KW-0812">Transmembrane</keyword>
<dbReference type="RefSeq" id="WP_120244308.1">
    <property type="nucleotide sequence ID" value="NZ_RAPO01000002.1"/>
</dbReference>
<accession>A0A3R7FVH2</accession>
<evidence type="ECO:0008006" key="4">
    <source>
        <dbReference type="Google" id="ProtNLM"/>
    </source>
</evidence>
<gene>
    <name evidence="2" type="ORF">ATJ93_1841</name>
</gene>
<protein>
    <recommendedName>
        <fullName evidence="4">Zinc ribbon domain-containing protein</fullName>
    </recommendedName>
</protein>
<keyword evidence="1" id="KW-1133">Transmembrane helix</keyword>
<evidence type="ECO:0000256" key="1">
    <source>
        <dbReference type="SAM" id="Phobius"/>
    </source>
</evidence>
<dbReference type="Proteomes" id="UP000283805">
    <property type="component" value="Unassembled WGS sequence"/>
</dbReference>
<organism evidence="2 3">
    <name type="scientific">Halopiger aswanensis</name>
    <dbReference type="NCBI Taxonomy" id="148449"/>
    <lineage>
        <taxon>Archaea</taxon>
        <taxon>Methanobacteriati</taxon>
        <taxon>Methanobacteriota</taxon>
        <taxon>Stenosarchaea group</taxon>
        <taxon>Halobacteria</taxon>
        <taxon>Halobacteriales</taxon>
        <taxon>Natrialbaceae</taxon>
        <taxon>Halopiger</taxon>
    </lineage>
</organism>
<sequence length="103" mass="10900">MIDLASIPLAYRLLIAGGVMIGPTLLFLGLCRFLEWLRDDALLERVAEREEYADGLEPTFSDVLPGEAGPSAFGDGSVIRCSHCGAPTLADASACLECGRSPS</sequence>
<name>A0A3R7FVH2_9EURY</name>
<keyword evidence="1" id="KW-0472">Membrane</keyword>
<comment type="caution">
    <text evidence="2">The sequence shown here is derived from an EMBL/GenBank/DDBJ whole genome shotgun (WGS) entry which is preliminary data.</text>
</comment>
<dbReference type="EMBL" id="RAPO01000002">
    <property type="protein sequence ID" value="RKD94993.1"/>
    <property type="molecule type" value="Genomic_DNA"/>
</dbReference>
<reference evidence="2 3" key="1">
    <citation type="submission" date="2018-09" db="EMBL/GenBank/DDBJ databases">
        <title>Genomic Encyclopedia of Archaeal and Bacterial Type Strains, Phase II (KMG-II): from individual species to whole genera.</title>
        <authorList>
            <person name="Goeker M."/>
        </authorList>
    </citation>
    <scope>NUCLEOTIDE SEQUENCE [LARGE SCALE GENOMIC DNA]</scope>
    <source>
        <strain evidence="2 3">DSM 13151</strain>
    </source>
</reference>
<keyword evidence="3" id="KW-1185">Reference proteome</keyword>
<feature type="transmembrane region" description="Helical" evidence="1">
    <location>
        <begin position="13"/>
        <end position="34"/>
    </location>
</feature>
<proteinExistence type="predicted"/>
<dbReference type="AlphaFoldDB" id="A0A3R7FVH2"/>
<evidence type="ECO:0000313" key="3">
    <source>
        <dbReference type="Proteomes" id="UP000283805"/>
    </source>
</evidence>
<dbReference type="OrthoDB" id="205136at2157"/>